<keyword evidence="4" id="KW-1185">Reference proteome</keyword>
<evidence type="ECO:0000313" key="4">
    <source>
        <dbReference type="Proteomes" id="UP001233673"/>
    </source>
</evidence>
<dbReference type="Proteomes" id="UP001233673">
    <property type="component" value="Unassembled WGS sequence"/>
</dbReference>
<feature type="compositionally biased region" description="Low complexity" evidence="1">
    <location>
        <begin position="32"/>
        <end position="49"/>
    </location>
</feature>
<evidence type="ECO:0000256" key="1">
    <source>
        <dbReference type="SAM" id="MobiDB-lite"/>
    </source>
</evidence>
<evidence type="ECO:0008006" key="5">
    <source>
        <dbReference type="Google" id="ProtNLM"/>
    </source>
</evidence>
<name>A0ABT9I9S7_9ACTN</name>
<evidence type="ECO:0000256" key="2">
    <source>
        <dbReference type="SAM" id="SignalP"/>
    </source>
</evidence>
<dbReference type="RefSeq" id="WP_305999003.1">
    <property type="nucleotide sequence ID" value="NZ_JASNFN010000004.1"/>
</dbReference>
<feature type="chain" id="PRO_5046470453" description="Cupredoxin-like domain-containing protein" evidence="2">
    <location>
        <begin position="22"/>
        <end position="143"/>
    </location>
</feature>
<feature type="region of interest" description="Disordered" evidence="1">
    <location>
        <begin position="32"/>
        <end position="58"/>
    </location>
</feature>
<proteinExistence type="predicted"/>
<organism evidence="3 4">
    <name type="scientific">Blastococcus carthaginiensis</name>
    <dbReference type="NCBI Taxonomy" id="3050034"/>
    <lineage>
        <taxon>Bacteria</taxon>
        <taxon>Bacillati</taxon>
        <taxon>Actinomycetota</taxon>
        <taxon>Actinomycetes</taxon>
        <taxon>Geodermatophilales</taxon>
        <taxon>Geodermatophilaceae</taxon>
        <taxon>Blastococcus</taxon>
    </lineage>
</organism>
<sequence length="143" mass="14026">MSPRRAAAALLLLALPVAGCAGTAAPAAEGTAASASDAPATGAPTGTTPAPAPPEAAGQRIEVAVAGGRVIGDTGRVPVPLGEPVTVVVTSDVADEVHLHGYDRLAELVPGQPAELAFDATIPGVFELELHDAGTVLLTLQVG</sequence>
<feature type="signal peptide" evidence="2">
    <location>
        <begin position="1"/>
        <end position="21"/>
    </location>
</feature>
<dbReference type="EMBL" id="JASNFN010000004">
    <property type="protein sequence ID" value="MDP5182309.1"/>
    <property type="molecule type" value="Genomic_DNA"/>
</dbReference>
<dbReference type="SUPFAM" id="SSF49503">
    <property type="entry name" value="Cupredoxins"/>
    <property type="match status" value="1"/>
</dbReference>
<evidence type="ECO:0000313" key="3">
    <source>
        <dbReference type="EMBL" id="MDP5182309.1"/>
    </source>
</evidence>
<comment type="caution">
    <text evidence="3">The sequence shown here is derived from an EMBL/GenBank/DDBJ whole genome shotgun (WGS) entry which is preliminary data.</text>
</comment>
<keyword evidence="2" id="KW-0732">Signal</keyword>
<gene>
    <name evidence="3" type="ORF">QOZ88_06635</name>
</gene>
<protein>
    <recommendedName>
        <fullName evidence="5">Cupredoxin-like domain-containing protein</fullName>
    </recommendedName>
</protein>
<accession>A0ABT9I9S7</accession>
<dbReference type="InterPro" id="IPR008972">
    <property type="entry name" value="Cupredoxin"/>
</dbReference>
<reference evidence="4" key="1">
    <citation type="submission" date="2023-05" db="EMBL/GenBank/DDBJ databases">
        <title>Draft genome of Pseudofrankia sp. BMG5.37.</title>
        <authorList>
            <person name="Gtari M."/>
            <person name="Ghodhbane F."/>
            <person name="Sbissi I."/>
        </authorList>
    </citation>
    <scope>NUCLEOTIDE SEQUENCE [LARGE SCALE GENOMIC DNA]</scope>
    <source>
        <strain evidence="4">BMG 814</strain>
    </source>
</reference>
<dbReference type="Gene3D" id="2.60.40.420">
    <property type="entry name" value="Cupredoxins - blue copper proteins"/>
    <property type="match status" value="1"/>
</dbReference>